<dbReference type="AlphaFoldDB" id="A0A090Q962"/>
<dbReference type="Proteomes" id="UP000029226">
    <property type="component" value="Unassembled WGS sequence"/>
</dbReference>
<name>A0A090Q962_NONUL</name>
<evidence type="ECO:0000313" key="1">
    <source>
        <dbReference type="EMBL" id="GAK99485.1"/>
    </source>
</evidence>
<organism evidence="1 2">
    <name type="scientific">Nonlabens ulvanivorans</name>
    <name type="common">Persicivirga ulvanivorans</name>
    <dbReference type="NCBI Taxonomy" id="906888"/>
    <lineage>
        <taxon>Bacteria</taxon>
        <taxon>Pseudomonadati</taxon>
        <taxon>Bacteroidota</taxon>
        <taxon>Flavobacteriia</taxon>
        <taxon>Flavobacteriales</taxon>
        <taxon>Flavobacteriaceae</taxon>
        <taxon>Nonlabens</taxon>
    </lineage>
</organism>
<comment type="caution">
    <text evidence="1">The sequence shown here is derived from an EMBL/GenBank/DDBJ whole genome shotgun (WGS) entry which is preliminary data.</text>
</comment>
<sequence length="37" mass="4469">MLKQQIAFLWIHKKDLIAQVFFKYKMDSGLSFISHKK</sequence>
<accession>A0A090Q962</accession>
<reference evidence="1 2" key="1">
    <citation type="journal article" date="2014" name="Genome Announc.">
        <title>Draft Genome Sequences of Marine Flavobacterium Nonlabens Strains NR17, NR24, NR27, NR32, NR33, and Ara13.</title>
        <authorList>
            <person name="Nakanishi M."/>
            <person name="Meirelles P."/>
            <person name="Suzuki R."/>
            <person name="Takatani N."/>
            <person name="Mino S."/>
            <person name="Suda W."/>
            <person name="Oshima K."/>
            <person name="Hattori M."/>
            <person name="Ohkuma M."/>
            <person name="Hosokawa M."/>
            <person name="Miyashita K."/>
            <person name="Thompson F.L."/>
            <person name="Niwa A."/>
            <person name="Sawabe T."/>
            <person name="Sawabe T."/>
        </authorList>
    </citation>
    <scope>NUCLEOTIDE SEQUENCE [LARGE SCALE GENOMIC DNA]</scope>
    <source>
        <strain evidence="2">JCM19314</strain>
    </source>
</reference>
<dbReference type="EMBL" id="BBMM01000002">
    <property type="protein sequence ID" value="GAK99485.1"/>
    <property type="molecule type" value="Genomic_DNA"/>
</dbReference>
<protein>
    <submittedName>
        <fullName evidence="1">Uncharacterized protein</fullName>
    </submittedName>
</protein>
<proteinExistence type="predicted"/>
<evidence type="ECO:0000313" key="2">
    <source>
        <dbReference type="Proteomes" id="UP000029226"/>
    </source>
</evidence>
<gene>
    <name evidence="1" type="ORF">JCM19314_3530</name>
</gene>